<dbReference type="OrthoDB" id="2266637at2759"/>
<dbReference type="Proteomes" id="UP000499080">
    <property type="component" value="Unassembled WGS sequence"/>
</dbReference>
<feature type="region of interest" description="Disordered" evidence="1">
    <location>
        <begin position="67"/>
        <end position="88"/>
    </location>
</feature>
<dbReference type="EMBL" id="BGPR01000832">
    <property type="protein sequence ID" value="GBM37237.1"/>
    <property type="molecule type" value="Genomic_DNA"/>
</dbReference>
<evidence type="ECO:0000313" key="3">
    <source>
        <dbReference type="Proteomes" id="UP000499080"/>
    </source>
</evidence>
<keyword evidence="3" id="KW-1185">Reference proteome</keyword>
<dbReference type="AlphaFoldDB" id="A0A4Y2F8B3"/>
<gene>
    <name evidence="2" type="ORF">AVEN_244931_1</name>
</gene>
<protein>
    <submittedName>
        <fullName evidence="2">Uncharacterized protein</fullName>
    </submittedName>
</protein>
<evidence type="ECO:0000313" key="2">
    <source>
        <dbReference type="EMBL" id="GBM37237.1"/>
    </source>
</evidence>
<comment type="caution">
    <text evidence="2">The sequence shown here is derived from an EMBL/GenBank/DDBJ whole genome shotgun (WGS) entry which is preliminary data.</text>
</comment>
<organism evidence="2 3">
    <name type="scientific">Araneus ventricosus</name>
    <name type="common">Orbweaver spider</name>
    <name type="synonym">Epeira ventricosa</name>
    <dbReference type="NCBI Taxonomy" id="182803"/>
    <lineage>
        <taxon>Eukaryota</taxon>
        <taxon>Metazoa</taxon>
        <taxon>Ecdysozoa</taxon>
        <taxon>Arthropoda</taxon>
        <taxon>Chelicerata</taxon>
        <taxon>Arachnida</taxon>
        <taxon>Araneae</taxon>
        <taxon>Araneomorphae</taxon>
        <taxon>Entelegynae</taxon>
        <taxon>Araneoidea</taxon>
        <taxon>Araneidae</taxon>
        <taxon>Araneus</taxon>
    </lineage>
</organism>
<feature type="compositionally biased region" description="Basic and acidic residues" evidence="1">
    <location>
        <begin position="73"/>
        <end position="87"/>
    </location>
</feature>
<name>A0A4Y2F8B3_ARAVE</name>
<reference evidence="2 3" key="1">
    <citation type="journal article" date="2019" name="Sci. Rep.">
        <title>Orb-weaving spider Araneus ventricosus genome elucidates the spidroin gene catalogue.</title>
        <authorList>
            <person name="Kono N."/>
            <person name="Nakamura H."/>
            <person name="Ohtoshi R."/>
            <person name="Moran D.A.P."/>
            <person name="Shinohara A."/>
            <person name="Yoshida Y."/>
            <person name="Fujiwara M."/>
            <person name="Mori M."/>
            <person name="Tomita M."/>
            <person name="Arakawa K."/>
        </authorList>
    </citation>
    <scope>NUCLEOTIDE SEQUENCE [LARGE SCALE GENOMIC DNA]</scope>
</reference>
<accession>A0A4Y2F8B3</accession>
<sequence length="114" mass="12706">MNGVISEEWQEQLHHVEKLENSDWERDGILEEIVDELVIQIDSNGSNVDSEELVKILITSKELLPPCLSTRDQSNDSRRDSNTENEGRVLMTITGLGPIPPAEVDPVIGVDSNL</sequence>
<evidence type="ECO:0000256" key="1">
    <source>
        <dbReference type="SAM" id="MobiDB-lite"/>
    </source>
</evidence>
<proteinExistence type="predicted"/>